<reference evidence="10" key="1">
    <citation type="submission" date="2021-10" db="EMBL/GenBank/DDBJ databases">
        <title>Tropical sea cucumber genome reveals ecological adaptation and Cuvierian tubules defense mechanism.</title>
        <authorList>
            <person name="Chen T."/>
        </authorList>
    </citation>
    <scope>NUCLEOTIDE SEQUENCE</scope>
    <source>
        <strain evidence="10">Nanhai2018</strain>
        <tissue evidence="10">Muscle</tissue>
    </source>
</reference>
<evidence type="ECO:0000256" key="2">
    <source>
        <dbReference type="ARBA" id="ARBA00006339"/>
    </source>
</evidence>
<dbReference type="AlphaFoldDB" id="A0A9Q1BCG8"/>
<protein>
    <recommendedName>
        <fullName evidence="9">Carbohydrate sulfotransferase</fullName>
        <ecNumber evidence="9">2.8.2.-</ecNumber>
    </recommendedName>
</protein>
<keyword evidence="5" id="KW-1133">Transmembrane helix</keyword>
<dbReference type="Pfam" id="PF03567">
    <property type="entry name" value="Sulfotransfer_2"/>
    <property type="match status" value="1"/>
</dbReference>
<dbReference type="PANTHER" id="PTHR12137:SF33">
    <property type="entry name" value="CARBOHYDRATE SULFOTRANSFERASE 14"/>
    <property type="match status" value="1"/>
</dbReference>
<evidence type="ECO:0000256" key="8">
    <source>
        <dbReference type="ARBA" id="ARBA00023180"/>
    </source>
</evidence>
<evidence type="ECO:0000256" key="5">
    <source>
        <dbReference type="ARBA" id="ARBA00022989"/>
    </source>
</evidence>
<evidence type="ECO:0000256" key="9">
    <source>
        <dbReference type="RuleBase" id="RU364020"/>
    </source>
</evidence>
<comment type="subcellular location">
    <subcellularLocation>
        <location evidence="1 9">Golgi apparatus membrane</location>
        <topology evidence="1 9">Single-pass type II membrane protein</topology>
    </subcellularLocation>
</comment>
<keyword evidence="3 9" id="KW-0808">Transferase</keyword>
<dbReference type="PANTHER" id="PTHR12137">
    <property type="entry name" value="CARBOHYDRATE SULFOTRANSFERASE"/>
    <property type="match status" value="1"/>
</dbReference>
<sequence length="277" mass="33187">MKELPEVLLNDANSQNWWNAMLKRQIERKLHLRRMCETRYNQSVLPLTEFIKDNKRLHSFYYVDKFKLIYSFVHKVGSSNWARMLKTVTENNRLKRLYLLPTDEALWRLQNYTSFIIVRHPLVRLLSAYKDKFVEHHIPHFKSIGRQIMKRYRDGVTMEELQRADNLRFGEFLRYLVADKRNRGNTHWDNLIIRNRVCLFNYDIIAKLETGDDDTKFILKSFNLEGLVNLGSHYTNYTGKKDTLRSFYSKIPKSLLQSVIDAYESDFVLFNYSKDVP</sequence>
<proteinExistence type="inferred from homology"/>
<keyword evidence="7" id="KW-0472">Membrane</keyword>
<keyword evidence="6 9" id="KW-0333">Golgi apparatus</keyword>
<dbReference type="GO" id="GO:0016051">
    <property type="term" value="P:carbohydrate biosynthetic process"/>
    <property type="evidence" value="ECO:0007669"/>
    <property type="project" value="InterPro"/>
</dbReference>
<comment type="similarity">
    <text evidence="2 9">Belongs to the sulfotransferase 2 family.</text>
</comment>
<keyword evidence="9" id="KW-0735">Signal-anchor</keyword>
<evidence type="ECO:0000313" key="10">
    <source>
        <dbReference type="EMBL" id="KAJ8022656.1"/>
    </source>
</evidence>
<keyword evidence="11" id="KW-1185">Reference proteome</keyword>
<dbReference type="OrthoDB" id="2019940at2759"/>
<keyword evidence="9" id="KW-0119">Carbohydrate metabolism</keyword>
<dbReference type="GO" id="GO:0008146">
    <property type="term" value="F:sulfotransferase activity"/>
    <property type="evidence" value="ECO:0007669"/>
    <property type="project" value="InterPro"/>
</dbReference>
<evidence type="ECO:0000256" key="6">
    <source>
        <dbReference type="ARBA" id="ARBA00023034"/>
    </source>
</evidence>
<organism evidence="10 11">
    <name type="scientific">Holothuria leucospilota</name>
    <name type="common">Black long sea cucumber</name>
    <name type="synonym">Mertensiothuria leucospilota</name>
    <dbReference type="NCBI Taxonomy" id="206669"/>
    <lineage>
        <taxon>Eukaryota</taxon>
        <taxon>Metazoa</taxon>
        <taxon>Echinodermata</taxon>
        <taxon>Eleutherozoa</taxon>
        <taxon>Echinozoa</taxon>
        <taxon>Holothuroidea</taxon>
        <taxon>Aspidochirotacea</taxon>
        <taxon>Aspidochirotida</taxon>
        <taxon>Holothuriidae</taxon>
        <taxon>Holothuria</taxon>
    </lineage>
</organism>
<evidence type="ECO:0000313" key="11">
    <source>
        <dbReference type="Proteomes" id="UP001152320"/>
    </source>
</evidence>
<dbReference type="InterPro" id="IPR005331">
    <property type="entry name" value="Sulfotransferase"/>
</dbReference>
<evidence type="ECO:0000256" key="3">
    <source>
        <dbReference type="ARBA" id="ARBA00022679"/>
    </source>
</evidence>
<dbReference type="EMBL" id="JAIZAY010000020">
    <property type="protein sequence ID" value="KAJ8022656.1"/>
    <property type="molecule type" value="Genomic_DNA"/>
</dbReference>
<comment type="caution">
    <text evidence="10">The sequence shown here is derived from an EMBL/GenBank/DDBJ whole genome shotgun (WGS) entry which is preliminary data.</text>
</comment>
<evidence type="ECO:0000256" key="7">
    <source>
        <dbReference type="ARBA" id="ARBA00023136"/>
    </source>
</evidence>
<evidence type="ECO:0000256" key="4">
    <source>
        <dbReference type="ARBA" id="ARBA00022692"/>
    </source>
</evidence>
<name>A0A9Q1BCG8_HOLLE</name>
<dbReference type="EC" id="2.8.2.-" evidence="9"/>
<accession>A0A9Q1BCG8</accession>
<gene>
    <name evidence="10" type="ORF">HOLleu_37620</name>
</gene>
<dbReference type="GO" id="GO:0000139">
    <property type="term" value="C:Golgi membrane"/>
    <property type="evidence" value="ECO:0007669"/>
    <property type="project" value="UniProtKB-SubCell"/>
</dbReference>
<dbReference type="InterPro" id="IPR018011">
    <property type="entry name" value="Carb_sulfotrans_8-10"/>
</dbReference>
<keyword evidence="8 9" id="KW-0325">Glycoprotein</keyword>
<keyword evidence="4" id="KW-0812">Transmembrane</keyword>
<dbReference type="Proteomes" id="UP001152320">
    <property type="component" value="Chromosome 20"/>
</dbReference>
<evidence type="ECO:0000256" key="1">
    <source>
        <dbReference type="ARBA" id="ARBA00004323"/>
    </source>
</evidence>